<protein>
    <submittedName>
        <fullName evidence="2">Uncharacterized protein</fullName>
    </submittedName>
</protein>
<evidence type="ECO:0000313" key="1">
    <source>
        <dbReference type="Proteomes" id="UP000887540"/>
    </source>
</evidence>
<accession>A0A914D5F5</accession>
<dbReference type="WBParaSite" id="ACRNAN_scaffold1837.g20321.t1">
    <property type="protein sequence ID" value="ACRNAN_scaffold1837.g20321.t1"/>
    <property type="gene ID" value="ACRNAN_scaffold1837.g20321"/>
</dbReference>
<keyword evidence="1" id="KW-1185">Reference proteome</keyword>
<sequence length="148" mass="17219">MQTLRFYTQRIFAVVCLIFFGFLLLIASKSSSIEAESNSREIWNRKQQEVPVREKFVKLPVLPPPQKEPLYAQPMQNPHGAQLDFQPQVGPKLDAVVPQYGELGIPRKINSELLDRIQHHIKTFDFKSLFTKECTTNTTLQEYWKLTQ</sequence>
<proteinExistence type="predicted"/>
<dbReference type="AlphaFoldDB" id="A0A914D5F5"/>
<evidence type="ECO:0000313" key="2">
    <source>
        <dbReference type="WBParaSite" id="ACRNAN_scaffold1837.g20321.t1"/>
    </source>
</evidence>
<dbReference type="Proteomes" id="UP000887540">
    <property type="component" value="Unplaced"/>
</dbReference>
<reference evidence="2" key="1">
    <citation type="submission" date="2022-11" db="UniProtKB">
        <authorList>
            <consortium name="WormBaseParasite"/>
        </authorList>
    </citation>
    <scope>IDENTIFICATION</scope>
</reference>
<organism evidence="1 2">
    <name type="scientific">Acrobeloides nanus</name>
    <dbReference type="NCBI Taxonomy" id="290746"/>
    <lineage>
        <taxon>Eukaryota</taxon>
        <taxon>Metazoa</taxon>
        <taxon>Ecdysozoa</taxon>
        <taxon>Nematoda</taxon>
        <taxon>Chromadorea</taxon>
        <taxon>Rhabditida</taxon>
        <taxon>Tylenchina</taxon>
        <taxon>Cephalobomorpha</taxon>
        <taxon>Cephaloboidea</taxon>
        <taxon>Cephalobidae</taxon>
        <taxon>Acrobeloides</taxon>
    </lineage>
</organism>
<name>A0A914D5F5_9BILA</name>